<keyword evidence="1" id="KW-0808">Transferase</keyword>
<organism evidence="6 7">
    <name type="scientific">Pseudokineococcus lusitanus</name>
    <dbReference type="NCBI Taxonomy" id="763993"/>
    <lineage>
        <taxon>Bacteria</taxon>
        <taxon>Bacillati</taxon>
        <taxon>Actinomycetota</taxon>
        <taxon>Actinomycetes</taxon>
        <taxon>Kineosporiales</taxon>
        <taxon>Kineosporiaceae</taxon>
        <taxon>Pseudokineococcus</taxon>
    </lineage>
</organism>
<dbReference type="Pfam" id="PF02518">
    <property type="entry name" value="HATPase_c"/>
    <property type="match status" value="1"/>
</dbReference>
<dbReference type="RefSeq" id="WP_148058096.1">
    <property type="nucleotide sequence ID" value="NZ_RJKN01000007.1"/>
</dbReference>
<reference evidence="6 7" key="1">
    <citation type="journal article" date="2015" name="Stand. Genomic Sci.">
        <title>Genomic Encyclopedia of Bacterial and Archaeal Type Strains, Phase III: the genomes of soil and plant-associated and newly described type strains.</title>
        <authorList>
            <person name="Whitman W.B."/>
            <person name="Woyke T."/>
            <person name="Klenk H.P."/>
            <person name="Zhou Y."/>
            <person name="Lilburn T.G."/>
            <person name="Beck B.J."/>
            <person name="De Vos P."/>
            <person name="Vandamme P."/>
            <person name="Eisen J.A."/>
            <person name="Garrity G."/>
            <person name="Hugenholtz P."/>
            <person name="Kyrpides N.C."/>
        </authorList>
    </citation>
    <scope>NUCLEOTIDE SEQUENCE [LARGE SCALE GENOMIC DNA]</scope>
    <source>
        <strain evidence="6 7">CECT 7306</strain>
    </source>
</reference>
<dbReference type="Proteomes" id="UP000276232">
    <property type="component" value="Unassembled WGS sequence"/>
</dbReference>
<dbReference type="GO" id="GO:0016020">
    <property type="term" value="C:membrane"/>
    <property type="evidence" value="ECO:0007669"/>
    <property type="project" value="InterPro"/>
</dbReference>
<feature type="domain" description="Histidine kinase" evidence="5">
    <location>
        <begin position="352"/>
        <end position="441"/>
    </location>
</feature>
<feature type="compositionally biased region" description="Polar residues" evidence="4">
    <location>
        <begin position="420"/>
        <end position="429"/>
    </location>
</feature>
<dbReference type="InParanoid" id="A0A3N1GAH4"/>
<sequence length="456" mass="48187">MARTAGGAPSTRRVLVPFLATATVVVAALAVVLVLGQHRAAVAEAVRDARTLTEVQARDVVGGVLTDEALAGGAAGEALDARVRAHVLGDQVVRVKVWDADGRVVWSDDAGLVGQRFPLPEDELAVLRGDAPSLSEVSDLDEPENAGEAGFGRLLQVYVGVRTPEGTPLLFEAYHRYDSIDAATGQSLRSSLPPLLGGLLLLWLLQAPLAWTLARRLRTAHEEREGALLRALTASDRERRRIAADLHDGVVQGLSGTALSLSAAASATAARGETAGADVLRSTAADLRRWVRELRTLVVTVTPPALHEQGLRAALVDLAAVLELRGCAVDVRVEGDLGPGALDLPTESLVFRAAQEAVRNTVKHAGADRVDISLVRAEDDLVLEVTDDGAGYDPGAVAPRRRGSVGLELLGSLALQQDGRLTTRSSPGRGTTVALRLPVPRPRDGRTTTTDEEVRR</sequence>
<dbReference type="OrthoDB" id="144293at2"/>
<keyword evidence="7" id="KW-1185">Reference proteome</keyword>
<keyword evidence="3" id="KW-0902">Two-component regulatory system</keyword>
<dbReference type="InterPro" id="IPR036890">
    <property type="entry name" value="HATPase_C_sf"/>
</dbReference>
<dbReference type="GO" id="GO:0046983">
    <property type="term" value="F:protein dimerization activity"/>
    <property type="evidence" value="ECO:0007669"/>
    <property type="project" value="InterPro"/>
</dbReference>
<accession>A0A3N1GAH4</accession>
<feature type="region of interest" description="Disordered" evidence="4">
    <location>
        <begin position="420"/>
        <end position="456"/>
    </location>
</feature>
<proteinExistence type="predicted"/>
<dbReference type="PANTHER" id="PTHR24421">
    <property type="entry name" value="NITRATE/NITRITE SENSOR PROTEIN NARX-RELATED"/>
    <property type="match status" value="1"/>
</dbReference>
<dbReference type="InterPro" id="IPR050482">
    <property type="entry name" value="Sensor_HK_TwoCompSys"/>
</dbReference>
<name>A0A3N1GAH4_9ACTN</name>
<dbReference type="PROSITE" id="PS50109">
    <property type="entry name" value="HIS_KIN"/>
    <property type="match status" value="1"/>
</dbReference>
<dbReference type="AlphaFoldDB" id="A0A3N1GAH4"/>
<dbReference type="InterPro" id="IPR003594">
    <property type="entry name" value="HATPase_dom"/>
</dbReference>
<evidence type="ECO:0000256" key="2">
    <source>
        <dbReference type="ARBA" id="ARBA00022777"/>
    </source>
</evidence>
<dbReference type="GO" id="GO:0000155">
    <property type="term" value="F:phosphorelay sensor kinase activity"/>
    <property type="evidence" value="ECO:0007669"/>
    <property type="project" value="InterPro"/>
</dbReference>
<evidence type="ECO:0000259" key="5">
    <source>
        <dbReference type="PROSITE" id="PS50109"/>
    </source>
</evidence>
<dbReference type="InterPro" id="IPR005467">
    <property type="entry name" value="His_kinase_dom"/>
</dbReference>
<evidence type="ECO:0000313" key="6">
    <source>
        <dbReference type="EMBL" id="ROP27237.1"/>
    </source>
</evidence>
<gene>
    <name evidence="6" type="ORF">EDC03_2761</name>
</gene>
<dbReference type="Gene3D" id="1.20.5.1930">
    <property type="match status" value="1"/>
</dbReference>
<dbReference type="SMART" id="SM00387">
    <property type="entry name" value="HATPase_c"/>
    <property type="match status" value="1"/>
</dbReference>
<protein>
    <submittedName>
        <fullName evidence="6">Histidine kinase/DNA gyrase B/HSP90-like ATPase</fullName>
    </submittedName>
</protein>
<dbReference type="InterPro" id="IPR011712">
    <property type="entry name" value="Sig_transdc_His_kin_sub3_dim/P"/>
</dbReference>
<evidence type="ECO:0000313" key="7">
    <source>
        <dbReference type="Proteomes" id="UP000276232"/>
    </source>
</evidence>
<dbReference type="SUPFAM" id="SSF55874">
    <property type="entry name" value="ATPase domain of HSP90 chaperone/DNA topoisomerase II/histidine kinase"/>
    <property type="match status" value="1"/>
</dbReference>
<evidence type="ECO:0000256" key="1">
    <source>
        <dbReference type="ARBA" id="ARBA00022679"/>
    </source>
</evidence>
<comment type="caution">
    <text evidence="6">The sequence shown here is derived from an EMBL/GenBank/DDBJ whole genome shotgun (WGS) entry which is preliminary data.</text>
</comment>
<evidence type="ECO:0000256" key="4">
    <source>
        <dbReference type="SAM" id="MobiDB-lite"/>
    </source>
</evidence>
<evidence type="ECO:0000256" key="3">
    <source>
        <dbReference type="ARBA" id="ARBA00023012"/>
    </source>
</evidence>
<dbReference type="CDD" id="cd16917">
    <property type="entry name" value="HATPase_UhpB-NarQ-NarX-like"/>
    <property type="match status" value="1"/>
</dbReference>
<dbReference type="EMBL" id="RJKN01000007">
    <property type="protein sequence ID" value="ROP27237.1"/>
    <property type="molecule type" value="Genomic_DNA"/>
</dbReference>
<dbReference type="Gene3D" id="3.30.565.10">
    <property type="entry name" value="Histidine kinase-like ATPase, C-terminal domain"/>
    <property type="match status" value="1"/>
</dbReference>
<keyword evidence="2 6" id="KW-0418">Kinase</keyword>
<dbReference type="Pfam" id="PF07730">
    <property type="entry name" value="HisKA_3"/>
    <property type="match status" value="1"/>
</dbReference>